<keyword evidence="2" id="KW-0472">Membrane</keyword>
<sequence length="431" mass="48074">MAPPSKKSHPKKSKRDDKLRGASKKPFKPRMRQNEAVPSESLALQMEDDVPDFPRGGGSLLSRQEHDAIRAEVDAEFEAGERKTKKKNKNAKKTKKNYALEDDMGSLFGDGITGKLPRFANKITLKNISPGMKLWGVVAEVNEKDLGISLPGGLRGLVRASEAFDPLFSNEIKDAEEREGKRRIWLSLRLSLLHKGFTLDALQEGMVLTAYVKSIEDHGYILHFGLPSFTGFLPKSSQAENIEINTGQILQGVIRSIDKAHKVVYLSSDPDTISKCVTKDLKGISIDLLIPGMMVNARVQSTFENGVMLSFLTYFTGTVDIFHLQTTFPSSNWKDDYNQNKKVNARILFIDPSTRAVGLTLNPHLVITRLLPCGQDLCNSARTCVWAFAWLLASLHGLFFVILLPHLFVSNFGFKTWKACYGDFKGHSSFL</sequence>
<dbReference type="SMART" id="SM00316">
    <property type="entry name" value="S1"/>
    <property type="match status" value="3"/>
</dbReference>
<dbReference type="Proteomes" id="UP000288805">
    <property type="component" value="Unassembled WGS sequence"/>
</dbReference>
<proteinExistence type="predicted"/>
<gene>
    <name evidence="4" type="primary">RRP5_6</name>
    <name evidence="4" type="ORF">CK203_012203</name>
</gene>
<dbReference type="GO" id="GO:0006364">
    <property type="term" value="P:rRNA processing"/>
    <property type="evidence" value="ECO:0007669"/>
    <property type="project" value="InterPro"/>
</dbReference>
<evidence type="ECO:0000259" key="3">
    <source>
        <dbReference type="PROSITE" id="PS50126"/>
    </source>
</evidence>
<dbReference type="Gene3D" id="2.40.50.140">
    <property type="entry name" value="Nucleic acid-binding proteins"/>
    <property type="match status" value="2"/>
</dbReference>
<dbReference type="SUPFAM" id="SSF50249">
    <property type="entry name" value="Nucleic acid-binding proteins"/>
    <property type="match status" value="3"/>
</dbReference>
<evidence type="ECO:0000256" key="1">
    <source>
        <dbReference type="SAM" id="MobiDB-lite"/>
    </source>
</evidence>
<evidence type="ECO:0000313" key="5">
    <source>
        <dbReference type="Proteomes" id="UP000288805"/>
    </source>
</evidence>
<feature type="compositionally biased region" description="Basic residues" evidence="1">
    <location>
        <begin position="1"/>
        <end position="13"/>
    </location>
</feature>
<accession>A0A438JLE0</accession>
<feature type="domain" description="S1 motif" evidence="3">
    <location>
        <begin position="205"/>
        <end position="269"/>
    </location>
</feature>
<dbReference type="EMBL" id="QGNW01000037">
    <property type="protein sequence ID" value="RVX09773.1"/>
    <property type="molecule type" value="Genomic_DNA"/>
</dbReference>
<dbReference type="Pfam" id="PF23459">
    <property type="entry name" value="S1_RRP5"/>
    <property type="match status" value="1"/>
</dbReference>
<feature type="transmembrane region" description="Helical" evidence="2">
    <location>
        <begin position="385"/>
        <end position="409"/>
    </location>
</feature>
<dbReference type="InterPro" id="IPR057302">
    <property type="entry name" value="Rrp5_S1"/>
</dbReference>
<dbReference type="GO" id="GO:0003676">
    <property type="term" value="F:nucleic acid binding"/>
    <property type="evidence" value="ECO:0007669"/>
    <property type="project" value="InterPro"/>
</dbReference>
<dbReference type="InterPro" id="IPR003029">
    <property type="entry name" value="S1_domain"/>
</dbReference>
<dbReference type="InterPro" id="IPR045209">
    <property type="entry name" value="Rrp5"/>
</dbReference>
<dbReference type="FunFam" id="2.40.50.140:FF:000148">
    <property type="entry name" value="protein RRP5 homolog isoform X1"/>
    <property type="match status" value="1"/>
</dbReference>
<dbReference type="InterPro" id="IPR012340">
    <property type="entry name" value="NA-bd_OB-fold"/>
</dbReference>
<feature type="compositionally biased region" description="Basic residues" evidence="1">
    <location>
        <begin position="21"/>
        <end position="31"/>
    </location>
</feature>
<dbReference type="AlphaFoldDB" id="A0A438JLE0"/>
<dbReference type="PANTHER" id="PTHR23270">
    <property type="entry name" value="PROGRAMMED CELL DEATH PROTEIN 11 PRE-RRNA PROCESSING PROTEIN RRP5"/>
    <property type="match status" value="1"/>
</dbReference>
<comment type="caution">
    <text evidence="4">The sequence shown here is derived from an EMBL/GenBank/DDBJ whole genome shotgun (WGS) entry which is preliminary data.</text>
</comment>
<dbReference type="PANTHER" id="PTHR23270:SF10">
    <property type="entry name" value="PROTEIN RRP5 HOMOLOG"/>
    <property type="match status" value="1"/>
</dbReference>
<evidence type="ECO:0000313" key="4">
    <source>
        <dbReference type="EMBL" id="RVX09773.1"/>
    </source>
</evidence>
<protein>
    <submittedName>
        <fullName evidence="4">rRNA biogenesis protein RRP5</fullName>
    </submittedName>
</protein>
<feature type="domain" description="S1 motif" evidence="3">
    <location>
        <begin position="292"/>
        <end position="362"/>
    </location>
</feature>
<evidence type="ECO:0000256" key="2">
    <source>
        <dbReference type="SAM" id="Phobius"/>
    </source>
</evidence>
<keyword evidence="2" id="KW-0812">Transmembrane</keyword>
<organism evidence="4 5">
    <name type="scientific">Vitis vinifera</name>
    <name type="common">Grape</name>
    <dbReference type="NCBI Taxonomy" id="29760"/>
    <lineage>
        <taxon>Eukaryota</taxon>
        <taxon>Viridiplantae</taxon>
        <taxon>Streptophyta</taxon>
        <taxon>Embryophyta</taxon>
        <taxon>Tracheophyta</taxon>
        <taxon>Spermatophyta</taxon>
        <taxon>Magnoliopsida</taxon>
        <taxon>eudicotyledons</taxon>
        <taxon>Gunneridae</taxon>
        <taxon>Pentapetalae</taxon>
        <taxon>rosids</taxon>
        <taxon>Vitales</taxon>
        <taxon>Vitaceae</taxon>
        <taxon>Viteae</taxon>
        <taxon>Vitis</taxon>
    </lineage>
</organism>
<dbReference type="CDD" id="cd05694">
    <property type="entry name" value="S1_Rrp5_repeat_hs2_sc2"/>
    <property type="match status" value="1"/>
</dbReference>
<name>A0A438JLE0_VITVI</name>
<keyword evidence="2" id="KW-1133">Transmembrane helix</keyword>
<reference evidence="4 5" key="1">
    <citation type="journal article" date="2018" name="PLoS Genet.">
        <title>Population sequencing reveals clonal diversity and ancestral inbreeding in the grapevine cultivar Chardonnay.</title>
        <authorList>
            <person name="Roach M.J."/>
            <person name="Johnson D.L."/>
            <person name="Bohlmann J."/>
            <person name="van Vuuren H.J."/>
            <person name="Jones S.J."/>
            <person name="Pretorius I.S."/>
            <person name="Schmidt S.A."/>
            <person name="Borneman A.R."/>
        </authorList>
    </citation>
    <scope>NUCLEOTIDE SEQUENCE [LARGE SCALE GENOMIC DNA]</scope>
    <source>
        <strain evidence="5">cv. Chardonnay</strain>
        <tissue evidence="4">Leaf</tissue>
    </source>
</reference>
<feature type="region of interest" description="Disordered" evidence="1">
    <location>
        <begin position="1"/>
        <end position="64"/>
    </location>
</feature>
<dbReference type="CDD" id="cd05695">
    <property type="entry name" value="S1_Rrp5_repeat_hs3"/>
    <property type="match status" value="1"/>
</dbReference>
<dbReference type="PROSITE" id="PS50126">
    <property type="entry name" value="S1"/>
    <property type="match status" value="2"/>
</dbReference>